<dbReference type="InterPro" id="IPR013320">
    <property type="entry name" value="ConA-like_dom_sf"/>
</dbReference>
<reference evidence="4" key="1">
    <citation type="journal article" date="2017" name="Plant J.">
        <title>The pomegranate (Punica granatum L.) genome and the genomics of punicalagin biosynthesis.</title>
        <authorList>
            <person name="Qin G."/>
            <person name="Xu C."/>
            <person name="Ming R."/>
            <person name="Tang H."/>
            <person name="Guyot R."/>
            <person name="Kramer E.M."/>
            <person name="Hu Y."/>
            <person name="Yi X."/>
            <person name="Qi Y."/>
            <person name="Xu X."/>
            <person name="Gao Z."/>
            <person name="Pan H."/>
            <person name="Jian J."/>
            <person name="Tian Y."/>
            <person name="Yue Z."/>
            <person name="Xu Y."/>
        </authorList>
    </citation>
    <scope>NUCLEOTIDE SEQUENCE [LARGE SCALE GENOMIC DNA]</scope>
    <source>
        <strain evidence="4">cv. Dabenzi</strain>
    </source>
</reference>
<dbReference type="GO" id="GO:0030246">
    <property type="term" value="F:carbohydrate binding"/>
    <property type="evidence" value="ECO:0007669"/>
    <property type="project" value="UniProtKB-KW"/>
</dbReference>
<protein>
    <recommendedName>
        <fullName evidence="2">Legume lectin domain-containing protein</fullName>
    </recommendedName>
</protein>
<evidence type="ECO:0000313" key="3">
    <source>
        <dbReference type="EMBL" id="OWM83585.1"/>
    </source>
</evidence>
<organism evidence="3 4">
    <name type="scientific">Punica granatum</name>
    <name type="common">Pomegranate</name>
    <dbReference type="NCBI Taxonomy" id="22663"/>
    <lineage>
        <taxon>Eukaryota</taxon>
        <taxon>Viridiplantae</taxon>
        <taxon>Streptophyta</taxon>
        <taxon>Embryophyta</taxon>
        <taxon>Tracheophyta</taxon>
        <taxon>Spermatophyta</taxon>
        <taxon>Magnoliopsida</taxon>
        <taxon>eudicotyledons</taxon>
        <taxon>Gunneridae</taxon>
        <taxon>Pentapetalae</taxon>
        <taxon>rosids</taxon>
        <taxon>malvids</taxon>
        <taxon>Myrtales</taxon>
        <taxon>Lythraceae</taxon>
        <taxon>Punica</taxon>
    </lineage>
</organism>
<keyword evidence="1" id="KW-0430">Lectin</keyword>
<accession>A0A218XEE1</accession>
<evidence type="ECO:0000256" key="1">
    <source>
        <dbReference type="ARBA" id="ARBA00022734"/>
    </source>
</evidence>
<dbReference type="AlphaFoldDB" id="A0A218XEE1"/>
<evidence type="ECO:0000259" key="2">
    <source>
        <dbReference type="Pfam" id="PF00139"/>
    </source>
</evidence>
<dbReference type="InterPro" id="IPR001220">
    <property type="entry name" value="Legume_lectin_dom"/>
</dbReference>
<gene>
    <name evidence="3" type="ORF">CDL15_Pgr004014</name>
</gene>
<dbReference type="Proteomes" id="UP000197138">
    <property type="component" value="Unassembled WGS sequence"/>
</dbReference>
<name>A0A218XEE1_PUNGR</name>
<comment type="caution">
    <text evidence="3">The sequence shown here is derived from an EMBL/GenBank/DDBJ whole genome shotgun (WGS) entry which is preliminary data.</text>
</comment>
<evidence type="ECO:0000313" key="4">
    <source>
        <dbReference type="Proteomes" id="UP000197138"/>
    </source>
</evidence>
<dbReference type="SUPFAM" id="SSF49899">
    <property type="entry name" value="Concanavalin A-like lectins/glucanases"/>
    <property type="match status" value="1"/>
</dbReference>
<dbReference type="EMBL" id="MTKT01001810">
    <property type="protein sequence ID" value="OWM83585.1"/>
    <property type="molecule type" value="Genomic_DNA"/>
</dbReference>
<dbReference type="Gene3D" id="2.60.120.200">
    <property type="match status" value="1"/>
</dbReference>
<feature type="domain" description="Legume lectin" evidence="2">
    <location>
        <begin position="51"/>
        <end position="114"/>
    </location>
</feature>
<sequence length="137" mass="14935">MSDPIKSSLHKLNPLNVNALRIVQAIPINAATCTIIVKPFDSAPEYLHKLLPRSSDGQYLGVTNASIDGSTFNRLLAIELGTHKQDGIDSQDNNKKYVGLDINSVRSRVTSPSQSFYSKAGANPSQFATILRKHCDP</sequence>
<dbReference type="Pfam" id="PF00139">
    <property type="entry name" value="Lectin_legB"/>
    <property type="match status" value="1"/>
</dbReference>
<proteinExistence type="predicted"/>